<dbReference type="EMBL" id="OBMQ01000017">
    <property type="protein sequence ID" value="SOC24508.1"/>
    <property type="molecule type" value="Genomic_DNA"/>
</dbReference>
<name>A0A285TNU6_9BACL</name>
<dbReference type="Proteomes" id="UP000219636">
    <property type="component" value="Unassembled WGS sequence"/>
</dbReference>
<protein>
    <submittedName>
        <fullName evidence="1">Uncharacterized protein UPF0489</fullName>
    </submittedName>
</protein>
<gene>
    <name evidence="1" type="ORF">SAMN05880501_11742</name>
</gene>
<proteinExistence type="predicted"/>
<dbReference type="Pfam" id="PF12640">
    <property type="entry name" value="UPF0489"/>
    <property type="match status" value="1"/>
</dbReference>
<organism evidence="1 2">
    <name type="scientific">Ureibacillus xyleni</name>
    <dbReference type="NCBI Taxonomy" id="614648"/>
    <lineage>
        <taxon>Bacteria</taxon>
        <taxon>Bacillati</taxon>
        <taxon>Bacillota</taxon>
        <taxon>Bacilli</taxon>
        <taxon>Bacillales</taxon>
        <taxon>Caryophanaceae</taxon>
        <taxon>Ureibacillus</taxon>
    </lineage>
</organism>
<dbReference type="InterPro" id="IPR024131">
    <property type="entry name" value="UPF0489"/>
</dbReference>
<evidence type="ECO:0000313" key="1">
    <source>
        <dbReference type="EMBL" id="SOC24508.1"/>
    </source>
</evidence>
<accession>A0A285TNU6</accession>
<evidence type="ECO:0000313" key="2">
    <source>
        <dbReference type="Proteomes" id="UP000219636"/>
    </source>
</evidence>
<reference evidence="2" key="1">
    <citation type="submission" date="2017-08" db="EMBL/GenBank/DDBJ databases">
        <authorList>
            <person name="Varghese N."/>
            <person name="Submissions S."/>
        </authorList>
    </citation>
    <scope>NUCLEOTIDE SEQUENCE [LARGE SCALE GENOMIC DNA]</scope>
    <source>
        <strain evidence="2">JC22</strain>
    </source>
</reference>
<sequence length="248" mass="29169">MYSILDIDMDFFIDDIAHWVTGDNRLDENEYNPWSEKDFRFFLEEKCLLSKSHPTKGKIVTNHHEAFFFWDELISSQKVKTPFKVTHIDAHSDTGLGDSGYVYIMGELLNHPIVERRNNLDTKKVFMSNYLSYALACGWISNVDFVLHEKWDNDIISAHLKNFSDKEQAFQFKGYPKGIDIGMSYERIVQGKISPIRIDKEIPYTLIPWKNYRTEKKFDYVVFCQSPGYTPKTADFMLDIIKEYIIEI</sequence>
<keyword evidence="2" id="KW-1185">Reference proteome</keyword>
<dbReference type="AlphaFoldDB" id="A0A285TNU6"/>
<dbReference type="RefSeq" id="WP_161946735.1">
    <property type="nucleotide sequence ID" value="NZ_OBMQ01000017.1"/>
</dbReference>